<gene>
    <name evidence="1" type="ORF">H5410_014505</name>
</gene>
<evidence type="ECO:0000313" key="1">
    <source>
        <dbReference type="EMBL" id="KAG5614681.1"/>
    </source>
</evidence>
<keyword evidence="2" id="KW-1185">Reference proteome</keyword>
<dbReference type="Proteomes" id="UP000824120">
    <property type="component" value="Chromosome 3"/>
</dbReference>
<reference evidence="1 2" key="1">
    <citation type="submission" date="2020-09" db="EMBL/GenBank/DDBJ databases">
        <title>De no assembly of potato wild relative species, Solanum commersonii.</title>
        <authorList>
            <person name="Cho K."/>
        </authorList>
    </citation>
    <scope>NUCLEOTIDE SEQUENCE [LARGE SCALE GENOMIC DNA]</scope>
    <source>
        <strain evidence="1">LZ3.2</strain>
        <tissue evidence="1">Leaf</tissue>
    </source>
</reference>
<accession>A0A9J5ZR44</accession>
<protein>
    <submittedName>
        <fullName evidence="1">Uncharacterized protein</fullName>
    </submittedName>
</protein>
<comment type="caution">
    <text evidence="1">The sequence shown here is derived from an EMBL/GenBank/DDBJ whole genome shotgun (WGS) entry which is preliminary data.</text>
</comment>
<dbReference type="EMBL" id="JACXVP010000003">
    <property type="protein sequence ID" value="KAG5614681.1"/>
    <property type="molecule type" value="Genomic_DNA"/>
</dbReference>
<dbReference type="Gene3D" id="1.10.510.10">
    <property type="entry name" value="Transferase(Phosphotransferase) domain 1"/>
    <property type="match status" value="1"/>
</dbReference>
<evidence type="ECO:0000313" key="2">
    <source>
        <dbReference type="Proteomes" id="UP000824120"/>
    </source>
</evidence>
<name>A0A9J5ZR44_SOLCO</name>
<organism evidence="1 2">
    <name type="scientific">Solanum commersonii</name>
    <name type="common">Commerson's wild potato</name>
    <name type="synonym">Commerson's nightshade</name>
    <dbReference type="NCBI Taxonomy" id="4109"/>
    <lineage>
        <taxon>Eukaryota</taxon>
        <taxon>Viridiplantae</taxon>
        <taxon>Streptophyta</taxon>
        <taxon>Embryophyta</taxon>
        <taxon>Tracheophyta</taxon>
        <taxon>Spermatophyta</taxon>
        <taxon>Magnoliopsida</taxon>
        <taxon>eudicotyledons</taxon>
        <taxon>Gunneridae</taxon>
        <taxon>Pentapetalae</taxon>
        <taxon>asterids</taxon>
        <taxon>lamiids</taxon>
        <taxon>Solanales</taxon>
        <taxon>Solanaceae</taxon>
        <taxon>Solanoideae</taxon>
        <taxon>Solaneae</taxon>
        <taxon>Solanum</taxon>
    </lineage>
</organism>
<dbReference type="OrthoDB" id="4062651at2759"/>
<sequence length="155" mass="17845">MKSSQSVSFVGFFLHMIRRIFSNIKIKLQKICDINQEHEKDKVEHLPNSFQAAVASAISFSLGIIVPIFKAAFIPNYKDGYGHYLLPKKQVSLADWALHCHRKNTTKELMDAYIKREIIKECLKQFINTAVSCLSDHRTDHPSMVSVLWNLEHCL</sequence>
<dbReference type="AlphaFoldDB" id="A0A9J5ZR44"/>
<proteinExistence type="predicted"/>